<feature type="transmembrane region" description="Helical" evidence="6">
    <location>
        <begin position="271"/>
        <end position="290"/>
    </location>
</feature>
<dbReference type="Pfam" id="PF07690">
    <property type="entry name" value="MFS_1"/>
    <property type="match status" value="1"/>
</dbReference>
<evidence type="ECO:0000256" key="1">
    <source>
        <dbReference type="ARBA" id="ARBA00004651"/>
    </source>
</evidence>
<dbReference type="SUPFAM" id="SSF103473">
    <property type="entry name" value="MFS general substrate transporter"/>
    <property type="match status" value="1"/>
</dbReference>
<dbReference type="PANTHER" id="PTHR43124">
    <property type="entry name" value="PURINE EFFLUX PUMP PBUE"/>
    <property type="match status" value="1"/>
</dbReference>
<dbReference type="eggNOG" id="COG2814">
    <property type="taxonomic scope" value="Bacteria"/>
</dbReference>
<keyword evidence="3 6" id="KW-0812">Transmembrane</keyword>
<dbReference type="AlphaFoldDB" id="W7YDN6"/>
<dbReference type="GO" id="GO:0005886">
    <property type="term" value="C:plasma membrane"/>
    <property type="evidence" value="ECO:0007669"/>
    <property type="project" value="UniProtKB-SubCell"/>
</dbReference>
<evidence type="ECO:0000256" key="5">
    <source>
        <dbReference type="ARBA" id="ARBA00023136"/>
    </source>
</evidence>
<evidence type="ECO:0000256" key="4">
    <source>
        <dbReference type="ARBA" id="ARBA00022989"/>
    </source>
</evidence>
<dbReference type="PROSITE" id="PS50850">
    <property type="entry name" value="MFS"/>
    <property type="match status" value="1"/>
</dbReference>
<proteinExistence type="predicted"/>
<dbReference type="STRING" id="869213.GCA_000517085_01639"/>
<dbReference type="InterPro" id="IPR011701">
    <property type="entry name" value="MFS"/>
</dbReference>
<accession>W7YDN6</accession>
<evidence type="ECO:0000313" key="9">
    <source>
        <dbReference type="Proteomes" id="UP000019402"/>
    </source>
</evidence>
<feature type="transmembrane region" description="Helical" evidence="6">
    <location>
        <begin position="133"/>
        <end position="157"/>
    </location>
</feature>
<feature type="transmembrane region" description="Helical" evidence="6">
    <location>
        <begin position="100"/>
        <end position="121"/>
    </location>
</feature>
<feature type="transmembrane region" description="Helical" evidence="6">
    <location>
        <begin position="330"/>
        <end position="352"/>
    </location>
</feature>
<sequence>MENRTKGMTLCLLGGITFLANGDNLAAAALLSDIAKDLGLSISTAAFSVTSYMMAFGLFTLLFGPLADRYGKAKVVNMAAIGTAVFSMLGALAYDLPSLVFLRAMNGLFGAGIIPVSIALVGEMYNDSERQKAIGKVLGIAFLGGAMATAIGGAIAYFGSWRLVYFAYGVAEFILAMVMLKVLKKDKSVTRQLNIWGSYKLALSNKRFLRKVSVIFFIGFAILGSFTFSGVSIMERTGLNVFNVGLVLSLYGVGTVLGGRIAPYLRKILKNGFLVSAGFLGFIALSILAYTNVLGWQAVGLLGFGITFIFLQSTLLATLQEELRQMKGTVMSLASFNLFLGAAMGTQVNGYLMERYGASSVFSLASYIVMGVGIGAAILVASYETRKKAALKNL</sequence>
<feature type="transmembrane region" description="Helical" evidence="6">
    <location>
        <begin position="163"/>
        <end position="183"/>
    </location>
</feature>
<reference evidence="8 9" key="1">
    <citation type="journal article" date="2014" name="Genome Announc.">
        <title>Draft Genome Sequence of Cytophaga fermentans JCM 21142T, a Facultative Anaerobe Isolated from Marine Mud.</title>
        <authorList>
            <person name="Starns D."/>
            <person name="Oshima K."/>
            <person name="Suda W."/>
            <person name="Iino T."/>
            <person name="Yuki M."/>
            <person name="Inoue J."/>
            <person name="Kitamura K."/>
            <person name="Iida T."/>
            <person name="Darby A."/>
            <person name="Hattori M."/>
            <person name="Ohkuma M."/>
        </authorList>
    </citation>
    <scope>NUCLEOTIDE SEQUENCE [LARGE SCALE GENOMIC DNA]</scope>
    <source>
        <strain evidence="8 9">JCM 21142</strain>
    </source>
</reference>
<feature type="transmembrane region" description="Helical" evidence="6">
    <location>
        <begin position="75"/>
        <end position="94"/>
    </location>
</feature>
<dbReference type="InterPro" id="IPR050189">
    <property type="entry name" value="MFS_Efflux_Transporters"/>
</dbReference>
<keyword evidence="5 6" id="KW-0472">Membrane</keyword>
<dbReference type="CDD" id="cd17324">
    <property type="entry name" value="MFS_NepI_like"/>
    <property type="match status" value="1"/>
</dbReference>
<dbReference type="Gene3D" id="1.20.1250.20">
    <property type="entry name" value="MFS general substrate transporter like domains"/>
    <property type="match status" value="1"/>
</dbReference>
<feature type="transmembrane region" description="Helical" evidence="6">
    <location>
        <begin position="240"/>
        <end position="259"/>
    </location>
</feature>
<dbReference type="InterPro" id="IPR036259">
    <property type="entry name" value="MFS_trans_sf"/>
</dbReference>
<dbReference type="EMBL" id="BAMD01000098">
    <property type="protein sequence ID" value="GAF05583.1"/>
    <property type="molecule type" value="Genomic_DNA"/>
</dbReference>
<dbReference type="Proteomes" id="UP000019402">
    <property type="component" value="Unassembled WGS sequence"/>
</dbReference>
<evidence type="ECO:0000256" key="2">
    <source>
        <dbReference type="ARBA" id="ARBA00022475"/>
    </source>
</evidence>
<organism evidence="8 9">
    <name type="scientific">Saccharicrinis fermentans DSM 9555 = JCM 21142</name>
    <dbReference type="NCBI Taxonomy" id="869213"/>
    <lineage>
        <taxon>Bacteria</taxon>
        <taxon>Pseudomonadati</taxon>
        <taxon>Bacteroidota</taxon>
        <taxon>Bacteroidia</taxon>
        <taxon>Marinilabiliales</taxon>
        <taxon>Marinilabiliaceae</taxon>
        <taxon>Saccharicrinis</taxon>
    </lineage>
</organism>
<dbReference type="InterPro" id="IPR020846">
    <property type="entry name" value="MFS_dom"/>
</dbReference>
<evidence type="ECO:0000256" key="6">
    <source>
        <dbReference type="SAM" id="Phobius"/>
    </source>
</evidence>
<feature type="transmembrane region" description="Helical" evidence="6">
    <location>
        <begin position="38"/>
        <end position="63"/>
    </location>
</feature>
<evidence type="ECO:0000259" key="7">
    <source>
        <dbReference type="PROSITE" id="PS50850"/>
    </source>
</evidence>
<name>W7YDN6_9BACT</name>
<comment type="caution">
    <text evidence="8">The sequence shown here is derived from an EMBL/GenBank/DDBJ whole genome shotgun (WGS) entry which is preliminary data.</text>
</comment>
<protein>
    <submittedName>
        <fullName evidence="8">Sulfonamide resistance protein</fullName>
    </submittedName>
</protein>
<evidence type="ECO:0000313" key="8">
    <source>
        <dbReference type="EMBL" id="GAF05583.1"/>
    </source>
</evidence>
<keyword evidence="4 6" id="KW-1133">Transmembrane helix</keyword>
<dbReference type="RefSeq" id="WP_027471416.1">
    <property type="nucleotide sequence ID" value="NZ_BAMD01000098.1"/>
</dbReference>
<feature type="transmembrane region" description="Helical" evidence="6">
    <location>
        <begin position="364"/>
        <end position="383"/>
    </location>
</feature>
<evidence type="ECO:0000256" key="3">
    <source>
        <dbReference type="ARBA" id="ARBA00022692"/>
    </source>
</evidence>
<dbReference type="GO" id="GO:0022857">
    <property type="term" value="F:transmembrane transporter activity"/>
    <property type="evidence" value="ECO:0007669"/>
    <property type="project" value="InterPro"/>
</dbReference>
<feature type="transmembrane region" description="Helical" evidence="6">
    <location>
        <begin position="214"/>
        <end position="234"/>
    </location>
</feature>
<gene>
    <name evidence="8" type="ORF">JCM21142_104323</name>
</gene>
<keyword evidence="9" id="KW-1185">Reference proteome</keyword>
<comment type="subcellular location">
    <subcellularLocation>
        <location evidence="1">Cell membrane</location>
        <topology evidence="1">Multi-pass membrane protein</topology>
    </subcellularLocation>
</comment>
<dbReference type="PANTHER" id="PTHR43124:SF3">
    <property type="entry name" value="CHLORAMPHENICOL EFFLUX PUMP RV0191"/>
    <property type="match status" value="1"/>
</dbReference>
<feature type="transmembrane region" description="Helical" evidence="6">
    <location>
        <begin position="296"/>
        <end position="318"/>
    </location>
</feature>
<keyword evidence="2" id="KW-1003">Cell membrane</keyword>
<feature type="domain" description="Major facilitator superfamily (MFS) profile" evidence="7">
    <location>
        <begin position="9"/>
        <end position="388"/>
    </location>
</feature>